<evidence type="ECO:0000259" key="8">
    <source>
        <dbReference type="Pfam" id="PF02608"/>
    </source>
</evidence>
<evidence type="ECO:0000256" key="2">
    <source>
        <dbReference type="ARBA" id="ARBA00008610"/>
    </source>
</evidence>
<dbReference type="SUPFAM" id="SSF53822">
    <property type="entry name" value="Periplasmic binding protein-like I"/>
    <property type="match status" value="1"/>
</dbReference>
<dbReference type="GO" id="GO:0005886">
    <property type="term" value="C:plasma membrane"/>
    <property type="evidence" value="ECO:0007669"/>
    <property type="project" value="UniProtKB-SubCell"/>
</dbReference>
<keyword evidence="6" id="KW-0449">Lipoprotein</keyword>
<dbReference type="OrthoDB" id="9784230at2"/>
<dbReference type="CDD" id="cd19964">
    <property type="entry name" value="PBP1_BMP-like"/>
    <property type="match status" value="1"/>
</dbReference>
<keyword evidence="10" id="KW-1185">Reference proteome</keyword>
<dbReference type="AlphaFoldDB" id="A0A1M5A637"/>
<evidence type="ECO:0000256" key="6">
    <source>
        <dbReference type="ARBA" id="ARBA00023288"/>
    </source>
</evidence>
<evidence type="ECO:0000256" key="5">
    <source>
        <dbReference type="ARBA" id="ARBA00023136"/>
    </source>
</evidence>
<evidence type="ECO:0000256" key="7">
    <source>
        <dbReference type="SAM" id="SignalP"/>
    </source>
</evidence>
<proteinExistence type="inferred from homology"/>
<dbReference type="InterPro" id="IPR050957">
    <property type="entry name" value="BMP_lipoprotein"/>
</dbReference>
<dbReference type="EMBL" id="FQVL01000012">
    <property type="protein sequence ID" value="SHF25730.1"/>
    <property type="molecule type" value="Genomic_DNA"/>
</dbReference>
<keyword evidence="3" id="KW-1003">Cell membrane</keyword>
<dbReference type="PANTHER" id="PTHR34296">
    <property type="entry name" value="TRANSCRIPTIONAL ACTIVATOR PROTEIN MED"/>
    <property type="match status" value="1"/>
</dbReference>
<dbReference type="PANTHER" id="PTHR34296:SF2">
    <property type="entry name" value="ABC TRANSPORTER GUANOSINE-BINDING PROTEIN NUPN"/>
    <property type="match status" value="1"/>
</dbReference>
<protein>
    <submittedName>
        <fullName evidence="9">Basic membrane protein A</fullName>
    </submittedName>
</protein>
<evidence type="ECO:0000256" key="3">
    <source>
        <dbReference type="ARBA" id="ARBA00022475"/>
    </source>
</evidence>
<keyword evidence="5" id="KW-0472">Membrane</keyword>
<dbReference type="PROSITE" id="PS51257">
    <property type="entry name" value="PROKAR_LIPOPROTEIN"/>
    <property type="match status" value="1"/>
</dbReference>
<feature type="signal peptide" evidence="7">
    <location>
        <begin position="1"/>
        <end position="26"/>
    </location>
</feature>
<evidence type="ECO:0000256" key="4">
    <source>
        <dbReference type="ARBA" id="ARBA00022729"/>
    </source>
</evidence>
<keyword evidence="4 7" id="KW-0732">Signal</keyword>
<dbReference type="InterPro" id="IPR003760">
    <property type="entry name" value="PnrA-like"/>
</dbReference>
<comment type="similarity">
    <text evidence="2">Belongs to the BMP lipoprotein family.</text>
</comment>
<comment type="subcellular location">
    <subcellularLocation>
        <location evidence="1">Cell membrane</location>
        <topology evidence="1">Lipid-anchor</topology>
    </subcellularLocation>
</comment>
<dbReference type="Gene3D" id="3.40.50.2300">
    <property type="match status" value="2"/>
</dbReference>
<dbReference type="STRING" id="112248.SAMN05444392_11237"/>
<organism evidence="9 10">
    <name type="scientific">Seinonella peptonophila</name>
    <dbReference type="NCBI Taxonomy" id="112248"/>
    <lineage>
        <taxon>Bacteria</taxon>
        <taxon>Bacillati</taxon>
        <taxon>Bacillota</taxon>
        <taxon>Bacilli</taxon>
        <taxon>Bacillales</taxon>
        <taxon>Thermoactinomycetaceae</taxon>
        <taxon>Seinonella</taxon>
    </lineage>
</organism>
<gene>
    <name evidence="9" type="ORF">SAMN05444392_11237</name>
</gene>
<evidence type="ECO:0000256" key="1">
    <source>
        <dbReference type="ARBA" id="ARBA00004193"/>
    </source>
</evidence>
<evidence type="ECO:0000313" key="9">
    <source>
        <dbReference type="EMBL" id="SHF25730.1"/>
    </source>
</evidence>
<accession>A0A1M5A637</accession>
<feature type="domain" description="ABC transporter substrate-binding protein PnrA-like" evidence="8">
    <location>
        <begin position="36"/>
        <end position="332"/>
    </location>
</feature>
<dbReference type="RefSeq" id="WP_073156634.1">
    <property type="nucleotide sequence ID" value="NZ_FQVL01000012.1"/>
</dbReference>
<reference evidence="9 10" key="1">
    <citation type="submission" date="2016-11" db="EMBL/GenBank/DDBJ databases">
        <authorList>
            <person name="Jaros S."/>
            <person name="Januszkiewicz K."/>
            <person name="Wedrychowicz H."/>
        </authorList>
    </citation>
    <scope>NUCLEOTIDE SEQUENCE [LARGE SCALE GENOMIC DNA]</scope>
    <source>
        <strain evidence="9 10">DSM 44666</strain>
    </source>
</reference>
<name>A0A1M5A637_9BACL</name>
<evidence type="ECO:0000313" key="10">
    <source>
        <dbReference type="Proteomes" id="UP000184476"/>
    </source>
</evidence>
<dbReference type="InterPro" id="IPR028082">
    <property type="entry name" value="Peripla_BP_I"/>
</dbReference>
<dbReference type="Pfam" id="PF02608">
    <property type="entry name" value="Bmp"/>
    <property type="match status" value="1"/>
</dbReference>
<feature type="chain" id="PRO_5012431764" evidence="7">
    <location>
        <begin position="27"/>
        <end position="348"/>
    </location>
</feature>
<dbReference type="Proteomes" id="UP000184476">
    <property type="component" value="Unassembled WGS sequence"/>
</dbReference>
<sequence>MKKRSLWLSCIAILSLILVVTGCGGAATTKKSGETNVLYYVNGSLGDKGFVDSAQRGIEKARKELGIKTKTVEGGTNQADWASGLESLISGGKYDLVVVGTSQMVDSVKELSQRYPDVKFIFFDDVVKDSPNVYSMTYSQSDGSFLAGAFAGLVTTSKELKAANPDKVIGFIGGQDIPIINDFKYGYEQGAKYIDPQIQVVASYVGDFVNAPKAKDQALSQYNTQKVDISFNVAAGAGLGLLEASHDVGKYSIGVDSNQNALYPGSVLTSMMKNIDESIFRALSMYKEGKLKFGTHEVLGLKEKGVGLAKDKLYEEHVPKDIQDKMKEIEQKLVNGDIQVKSLLKNNK</sequence>